<proteinExistence type="predicted"/>
<name>A0A660HSA9_9EURY</name>
<keyword evidence="2" id="KW-1185">Reference proteome</keyword>
<dbReference type="Proteomes" id="UP000053087">
    <property type="component" value="Chromosome"/>
</dbReference>
<protein>
    <submittedName>
        <fullName evidence="1">Uncharacterized protein</fullName>
    </submittedName>
</protein>
<organism evidence="1 2">
    <name type="scientific">Methanosarcina flavescens</name>
    <dbReference type="NCBI Taxonomy" id="1715806"/>
    <lineage>
        <taxon>Archaea</taxon>
        <taxon>Methanobacteriati</taxon>
        <taxon>Methanobacteriota</taxon>
        <taxon>Stenosarchaea group</taxon>
        <taxon>Methanomicrobia</taxon>
        <taxon>Methanosarcinales</taxon>
        <taxon>Methanosarcinaceae</taxon>
        <taxon>Methanosarcina</taxon>
    </lineage>
</organism>
<accession>A0A660HSA9</accession>
<evidence type="ECO:0000313" key="2">
    <source>
        <dbReference type="Proteomes" id="UP000053087"/>
    </source>
</evidence>
<reference evidence="1 2" key="1">
    <citation type="journal article" date="2016" name="Int. J. Syst. Evol. Microbiol.">
        <title>Methanosarcina flavescens sp. nov., a methanogenic archaeon isolated from a full-scale anaerobic digester.</title>
        <authorList>
            <person name="Kern T."/>
            <person name="Fischer M.A."/>
            <person name="Deppenmeier U."/>
            <person name="Schmitz R.A."/>
            <person name="Rother M."/>
        </authorList>
    </citation>
    <scope>NUCLEOTIDE SEQUENCE [LARGE SCALE GENOMIC DNA]</scope>
    <source>
        <strain evidence="1 2">E03.2</strain>
    </source>
</reference>
<dbReference type="AlphaFoldDB" id="A0A660HSA9"/>
<dbReference type="EMBL" id="CP032683">
    <property type="protein sequence ID" value="AYK15170.1"/>
    <property type="molecule type" value="Genomic_DNA"/>
</dbReference>
<gene>
    <name evidence="1" type="ORF">AOB57_008120</name>
</gene>
<evidence type="ECO:0000313" key="1">
    <source>
        <dbReference type="EMBL" id="AYK15170.1"/>
    </source>
</evidence>
<dbReference type="KEGG" id="mfz:AOB57_008120"/>
<sequence length="90" mass="10994">MIWNVFSWYYPSITERKRPGLIAIAQFCTEKFKNIHFYKRHILVMQPYGIDLNRFIVLVCHILARNFIKIILLTNQDRFELEGDYNVRNW</sequence>